<protein>
    <recommendedName>
        <fullName evidence="5">ANTAR domain-containing protein</fullName>
    </recommendedName>
</protein>
<dbReference type="PIRSF" id="PIRSF036625">
    <property type="entry name" value="GAF_ANTAR"/>
    <property type="match status" value="1"/>
</dbReference>
<evidence type="ECO:0000313" key="6">
    <source>
        <dbReference type="EMBL" id="ORV65608.1"/>
    </source>
</evidence>
<dbReference type="PROSITE" id="PS50921">
    <property type="entry name" value="ANTAR"/>
    <property type="match status" value="1"/>
</dbReference>
<dbReference type="Proteomes" id="UP000193928">
    <property type="component" value="Unassembled WGS sequence"/>
</dbReference>
<proteinExistence type="predicted"/>
<keyword evidence="3" id="KW-0805">Transcription regulation</keyword>
<sequence length="247" mass="27733">MVVFTHRARGGKLSEDGRGRDIHHRIADLARSLHSSPPDAADTVAQRMVEYAVHAVDAAQYAGITLVTPAREIRTPATTHRYPALLDGIQQRNKEGPCLVAAWHQHTIRIDDLRNDQRWPSYRREALAATPVRSILSFRLFASEHTLGALNLYADQPYAFDEAAEEIGYVLATHAALAWDTVRREGHFLSALATRDVIGQAKGILMARFNIDAVQAFELLKRLSQERNTKLIDVAHQITRLRNFSDI</sequence>
<feature type="domain" description="ANTAR" evidence="5">
    <location>
        <begin position="178"/>
        <end position="239"/>
    </location>
</feature>
<dbReference type="GO" id="GO:0016301">
    <property type="term" value="F:kinase activity"/>
    <property type="evidence" value="ECO:0007669"/>
    <property type="project" value="UniProtKB-KW"/>
</dbReference>
<dbReference type="InterPro" id="IPR011006">
    <property type="entry name" value="CheY-like_superfamily"/>
</dbReference>
<keyword evidence="4" id="KW-0804">Transcription</keyword>
<evidence type="ECO:0000256" key="2">
    <source>
        <dbReference type="ARBA" id="ARBA00022777"/>
    </source>
</evidence>
<keyword evidence="2" id="KW-0418">Kinase</keyword>
<evidence type="ECO:0000256" key="3">
    <source>
        <dbReference type="ARBA" id="ARBA00023015"/>
    </source>
</evidence>
<dbReference type="AlphaFoldDB" id="A0A1X1V9J3"/>
<dbReference type="InterPro" id="IPR005561">
    <property type="entry name" value="ANTAR"/>
</dbReference>
<dbReference type="Gene3D" id="3.30.450.40">
    <property type="match status" value="1"/>
</dbReference>
<dbReference type="SMART" id="SM01012">
    <property type="entry name" value="ANTAR"/>
    <property type="match status" value="1"/>
</dbReference>
<dbReference type="SUPFAM" id="SSF52172">
    <property type="entry name" value="CheY-like"/>
    <property type="match status" value="1"/>
</dbReference>
<dbReference type="EMBL" id="LQOY01000257">
    <property type="protein sequence ID" value="ORV65608.1"/>
    <property type="molecule type" value="Genomic_DNA"/>
</dbReference>
<evidence type="ECO:0000259" key="5">
    <source>
        <dbReference type="PROSITE" id="PS50921"/>
    </source>
</evidence>
<dbReference type="SUPFAM" id="SSF55781">
    <property type="entry name" value="GAF domain-like"/>
    <property type="match status" value="1"/>
</dbReference>
<dbReference type="GO" id="GO:0003723">
    <property type="term" value="F:RNA binding"/>
    <property type="evidence" value="ECO:0007669"/>
    <property type="project" value="InterPro"/>
</dbReference>
<organism evidence="6 7">
    <name type="scientific">Mycobacterium gordonae</name>
    <dbReference type="NCBI Taxonomy" id="1778"/>
    <lineage>
        <taxon>Bacteria</taxon>
        <taxon>Bacillati</taxon>
        <taxon>Actinomycetota</taxon>
        <taxon>Actinomycetes</taxon>
        <taxon>Mycobacteriales</taxon>
        <taxon>Mycobacteriaceae</taxon>
        <taxon>Mycobacterium</taxon>
    </lineage>
</organism>
<dbReference type="Pfam" id="PF13185">
    <property type="entry name" value="GAF_2"/>
    <property type="match status" value="1"/>
</dbReference>
<dbReference type="Gene3D" id="1.10.10.10">
    <property type="entry name" value="Winged helix-like DNA-binding domain superfamily/Winged helix DNA-binding domain"/>
    <property type="match status" value="1"/>
</dbReference>
<dbReference type="RefSeq" id="WP_069435111.1">
    <property type="nucleotide sequence ID" value="NZ_JACKSU010000113.1"/>
</dbReference>
<gene>
    <name evidence="6" type="ORF">AWC08_10825</name>
</gene>
<dbReference type="InterPro" id="IPR036388">
    <property type="entry name" value="WH-like_DNA-bd_sf"/>
</dbReference>
<accession>A0A1X1V9J3</accession>
<dbReference type="InterPro" id="IPR012074">
    <property type="entry name" value="GAF_ANTAR"/>
</dbReference>
<dbReference type="Pfam" id="PF03861">
    <property type="entry name" value="ANTAR"/>
    <property type="match status" value="1"/>
</dbReference>
<dbReference type="InterPro" id="IPR029016">
    <property type="entry name" value="GAF-like_dom_sf"/>
</dbReference>
<keyword evidence="1" id="KW-0808">Transferase</keyword>
<name>A0A1X1V9J3_MYCGO</name>
<evidence type="ECO:0000256" key="1">
    <source>
        <dbReference type="ARBA" id="ARBA00022679"/>
    </source>
</evidence>
<evidence type="ECO:0000256" key="4">
    <source>
        <dbReference type="ARBA" id="ARBA00023163"/>
    </source>
</evidence>
<keyword evidence="7" id="KW-1185">Reference proteome</keyword>
<reference evidence="6 7" key="1">
    <citation type="submission" date="2016-01" db="EMBL/GenBank/DDBJ databases">
        <title>The new phylogeny of the genus Mycobacterium.</title>
        <authorList>
            <person name="Tarcisio F."/>
            <person name="Conor M."/>
            <person name="Antonella G."/>
            <person name="Elisabetta G."/>
            <person name="Giulia F.S."/>
            <person name="Sara T."/>
            <person name="Anna F."/>
            <person name="Clotilde B."/>
            <person name="Roberto B."/>
            <person name="Veronica D.S."/>
            <person name="Fabio R."/>
            <person name="Monica P."/>
            <person name="Olivier J."/>
            <person name="Enrico T."/>
            <person name="Nicola S."/>
        </authorList>
    </citation>
    <scope>NUCLEOTIDE SEQUENCE [LARGE SCALE GENOMIC DNA]</scope>
    <source>
        <strain evidence="6 7">DSM 44160</strain>
    </source>
</reference>
<dbReference type="InterPro" id="IPR003018">
    <property type="entry name" value="GAF"/>
</dbReference>
<comment type="caution">
    <text evidence="6">The sequence shown here is derived from an EMBL/GenBank/DDBJ whole genome shotgun (WGS) entry which is preliminary data.</text>
</comment>
<evidence type="ECO:0000313" key="7">
    <source>
        <dbReference type="Proteomes" id="UP000193928"/>
    </source>
</evidence>